<evidence type="ECO:0000259" key="5">
    <source>
        <dbReference type="Pfam" id="PF02631"/>
    </source>
</evidence>
<gene>
    <name evidence="6" type="primary">recX</name>
    <name evidence="6" type="ORF">J113_18990</name>
</gene>
<sequence length="136" mass="14922">MTGQLAKRGYPEDIGNRVLDRLAAVGLVDDTDFAEQWVQSRRANAAKSKRALAAELHAKGVDDDVITTVLGGIDAGAERGRAEKLVRARLRREVLIDDGIEVRVIASAMLARRYGQTLACEVVIAELAAERERRRV</sequence>
<dbReference type="HOGENOM" id="CLU_066607_0_2_11"/>
<dbReference type="GO" id="GO:0006282">
    <property type="term" value="P:regulation of DNA repair"/>
    <property type="evidence" value="ECO:0007669"/>
    <property type="project" value="InterPro"/>
</dbReference>
<comment type="subcellular location">
    <subcellularLocation>
        <location evidence="1">Cytoplasm</location>
    </subcellularLocation>
</comment>
<name>R4MGY1_MYCTX</name>
<proteinExistence type="inferred from homology"/>
<evidence type="ECO:0000313" key="7">
    <source>
        <dbReference type="Proteomes" id="UP000013548"/>
    </source>
</evidence>
<evidence type="ECO:0000256" key="1">
    <source>
        <dbReference type="ARBA" id="ARBA00004496"/>
    </source>
</evidence>
<keyword evidence="4" id="KW-0963">Cytoplasm</keyword>
<dbReference type="EMBL" id="CP005386">
    <property type="protein sequence ID" value="AGL28183.1"/>
    <property type="molecule type" value="Genomic_DNA"/>
</dbReference>
<feature type="domain" description="RecX second three-helical" evidence="5">
    <location>
        <begin position="29"/>
        <end position="70"/>
    </location>
</feature>
<dbReference type="PANTHER" id="PTHR33602">
    <property type="entry name" value="REGULATORY PROTEIN RECX FAMILY PROTEIN"/>
    <property type="match status" value="1"/>
</dbReference>
<dbReference type="AlphaFoldDB" id="R4MGY1"/>
<accession>R4MGY1</accession>
<dbReference type="Proteomes" id="UP000013548">
    <property type="component" value="Chromosome"/>
</dbReference>
<dbReference type="KEGG" id="mtuc:J113_18990"/>
<dbReference type="Pfam" id="PF02631">
    <property type="entry name" value="RecX_HTH2"/>
    <property type="match status" value="1"/>
</dbReference>
<evidence type="ECO:0000256" key="4">
    <source>
        <dbReference type="ARBA" id="ARBA00022490"/>
    </source>
</evidence>
<evidence type="ECO:0000256" key="2">
    <source>
        <dbReference type="ARBA" id="ARBA00009695"/>
    </source>
</evidence>
<dbReference type="InterPro" id="IPR053924">
    <property type="entry name" value="RecX_HTH_2nd"/>
</dbReference>
<dbReference type="InterPro" id="IPR003783">
    <property type="entry name" value="Regulatory_RecX"/>
</dbReference>
<dbReference type="GO" id="GO:0005737">
    <property type="term" value="C:cytoplasm"/>
    <property type="evidence" value="ECO:0007669"/>
    <property type="project" value="UniProtKB-SubCell"/>
</dbReference>
<comment type="similarity">
    <text evidence="2">Belongs to the RecX family.</text>
</comment>
<dbReference type="InterPro" id="IPR036388">
    <property type="entry name" value="WH-like_DNA-bd_sf"/>
</dbReference>
<reference evidence="6 7" key="1">
    <citation type="journal article" date="2013" name="Genome Announc.">
        <title>Whole-Genome Sequences of Four Clinical Isolates of Mycobacterium tuberculosis from Tamil Nadu, South India.</title>
        <authorList>
            <person name="Narayanan S."/>
            <person name="Deshpande U."/>
        </authorList>
    </citation>
    <scope>NUCLEOTIDE SEQUENCE [LARGE SCALE GENOMIC DNA]</scope>
    <source>
        <strain evidence="6 7">CAS/NITR204</strain>
    </source>
</reference>
<protein>
    <recommendedName>
        <fullName evidence="3">Regulatory protein RecX</fullName>
    </recommendedName>
</protein>
<evidence type="ECO:0000313" key="6">
    <source>
        <dbReference type="EMBL" id="AGL28183.1"/>
    </source>
</evidence>
<dbReference type="Gene3D" id="1.10.10.10">
    <property type="entry name" value="Winged helix-like DNA-binding domain superfamily/Winged helix DNA-binding domain"/>
    <property type="match status" value="1"/>
</dbReference>
<dbReference type="PATRIC" id="fig|1310114.3.peg.4003"/>
<dbReference type="PANTHER" id="PTHR33602:SF1">
    <property type="entry name" value="REGULATORY PROTEIN RECX FAMILY PROTEIN"/>
    <property type="match status" value="1"/>
</dbReference>
<organism evidence="6 7">
    <name type="scientific">Mycobacterium tuberculosis CAS/NITR204</name>
    <dbReference type="NCBI Taxonomy" id="1310114"/>
    <lineage>
        <taxon>Bacteria</taxon>
        <taxon>Bacillati</taxon>
        <taxon>Actinomycetota</taxon>
        <taxon>Actinomycetes</taxon>
        <taxon>Mycobacteriales</taxon>
        <taxon>Mycobacteriaceae</taxon>
        <taxon>Mycobacterium</taxon>
        <taxon>Mycobacterium tuberculosis complex</taxon>
    </lineage>
</organism>
<evidence type="ECO:0000256" key="3">
    <source>
        <dbReference type="ARBA" id="ARBA00018111"/>
    </source>
</evidence>